<dbReference type="Proteomes" id="UP001164693">
    <property type="component" value="Chromosome"/>
</dbReference>
<dbReference type="RefSeq" id="WP_269441613.1">
    <property type="nucleotide sequence ID" value="NZ_CP097463.1"/>
</dbReference>
<evidence type="ECO:0000313" key="1">
    <source>
        <dbReference type="EMBL" id="WAX55111.1"/>
    </source>
</evidence>
<protein>
    <submittedName>
        <fullName evidence="1">Uncharacterized protein</fullName>
    </submittedName>
</protein>
<sequence length="194" mass="21305">MTSKRKRLGQYRAWCDHTRALAYDNARALAVAIVGADQPALRIYDFGIVLGEGEVVWQRTPADYWWRGQQTWTEQRTSYNGGRSTLTNIRRPVLNCAGTLEWLITNQRLVAREPTGEVISIYWTAIEAVGIDLTAEVVVLDGADGYHGELRGPAIAPVAVAAIGCCHGPYALLDHPALAALRAQPAHLMEVLKG</sequence>
<organism evidence="1 2">
    <name type="scientific">Jatrophihabitans cynanchi</name>
    <dbReference type="NCBI Taxonomy" id="2944128"/>
    <lineage>
        <taxon>Bacteria</taxon>
        <taxon>Bacillati</taxon>
        <taxon>Actinomycetota</taxon>
        <taxon>Actinomycetes</taxon>
        <taxon>Jatrophihabitantales</taxon>
        <taxon>Jatrophihabitantaceae</taxon>
        <taxon>Jatrophihabitans</taxon>
    </lineage>
</organism>
<reference evidence="1" key="1">
    <citation type="submission" date="2022-05" db="EMBL/GenBank/DDBJ databases">
        <title>Jatrophihabitans sp. SB3-54 whole genome sequence.</title>
        <authorList>
            <person name="Suh M.K."/>
            <person name="Eom M.K."/>
            <person name="Kim J.S."/>
            <person name="Kim H.S."/>
            <person name="Do H.E."/>
            <person name="Shin Y.K."/>
            <person name="Lee J.-S."/>
        </authorList>
    </citation>
    <scope>NUCLEOTIDE SEQUENCE</scope>
    <source>
        <strain evidence="1">SB3-54</strain>
    </source>
</reference>
<accession>A0ABY7JVJ8</accession>
<gene>
    <name evidence="1" type="ORF">M6B22_11120</name>
</gene>
<proteinExistence type="predicted"/>
<evidence type="ECO:0000313" key="2">
    <source>
        <dbReference type="Proteomes" id="UP001164693"/>
    </source>
</evidence>
<name>A0ABY7JVJ8_9ACTN</name>
<dbReference type="EMBL" id="CP097463">
    <property type="protein sequence ID" value="WAX55111.1"/>
    <property type="molecule type" value="Genomic_DNA"/>
</dbReference>
<keyword evidence="2" id="KW-1185">Reference proteome</keyword>